<evidence type="ECO:0000256" key="8">
    <source>
        <dbReference type="ARBA" id="ARBA00023012"/>
    </source>
</evidence>
<dbReference type="PROSITE" id="PS50110">
    <property type="entry name" value="RESPONSE_REGULATORY"/>
    <property type="match status" value="1"/>
</dbReference>
<dbReference type="Proteomes" id="UP000198771">
    <property type="component" value="Unassembled WGS sequence"/>
</dbReference>
<dbReference type="PROSITE" id="PS50109">
    <property type="entry name" value="HIS_KIN"/>
    <property type="match status" value="1"/>
</dbReference>
<dbReference type="SUPFAM" id="SSF55874">
    <property type="entry name" value="ATPase domain of HSP90 chaperone/DNA topoisomerase II/histidine kinase"/>
    <property type="match status" value="1"/>
</dbReference>
<dbReference type="GO" id="GO:0005524">
    <property type="term" value="F:ATP binding"/>
    <property type="evidence" value="ECO:0007669"/>
    <property type="project" value="UniProtKB-KW"/>
</dbReference>
<dbReference type="CDD" id="cd17546">
    <property type="entry name" value="REC_hyHK_CKI1_RcsC-like"/>
    <property type="match status" value="1"/>
</dbReference>
<dbReference type="FunFam" id="1.10.287.130:FF:000002">
    <property type="entry name" value="Two-component osmosensing histidine kinase"/>
    <property type="match status" value="1"/>
</dbReference>
<keyword evidence="17" id="KW-1185">Reference proteome</keyword>
<evidence type="ECO:0000256" key="9">
    <source>
        <dbReference type="ARBA" id="ARBA00064003"/>
    </source>
</evidence>
<feature type="domain" description="PAS" evidence="14">
    <location>
        <begin position="22"/>
        <end position="52"/>
    </location>
</feature>
<dbReference type="CDD" id="cd00130">
    <property type="entry name" value="PAS"/>
    <property type="match status" value="4"/>
</dbReference>
<dbReference type="CDD" id="cd16922">
    <property type="entry name" value="HATPase_EvgS-ArcB-TorS-like"/>
    <property type="match status" value="1"/>
</dbReference>
<evidence type="ECO:0000259" key="12">
    <source>
        <dbReference type="PROSITE" id="PS50109"/>
    </source>
</evidence>
<comment type="subunit">
    <text evidence="9">At low DSF concentrations, interacts with RpfF.</text>
</comment>
<evidence type="ECO:0000256" key="6">
    <source>
        <dbReference type="ARBA" id="ARBA00022777"/>
    </source>
</evidence>
<dbReference type="PROSITE" id="PS50112">
    <property type="entry name" value="PAS"/>
    <property type="match status" value="4"/>
</dbReference>
<evidence type="ECO:0000256" key="3">
    <source>
        <dbReference type="ARBA" id="ARBA00022553"/>
    </source>
</evidence>
<dbReference type="SMART" id="SM00388">
    <property type="entry name" value="HisKA"/>
    <property type="match status" value="1"/>
</dbReference>
<feature type="domain" description="Response regulatory" evidence="13">
    <location>
        <begin position="906"/>
        <end position="1025"/>
    </location>
</feature>
<evidence type="ECO:0000313" key="16">
    <source>
        <dbReference type="EMBL" id="SDB44480.1"/>
    </source>
</evidence>
<protein>
    <recommendedName>
        <fullName evidence="10">Sensory/regulatory protein RpfC</fullName>
        <ecNumber evidence="2">2.7.13.3</ecNumber>
    </recommendedName>
</protein>
<evidence type="ECO:0000256" key="1">
    <source>
        <dbReference type="ARBA" id="ARBA00000085"/>
    </source>
</evidence>
<reference evidence="16 17" key="1">
    <citation type="submission" date="2016-10" db="EMBL/GenBank/DDBJ databases">
        <authorList>
            <person name="de Groot N.N."/>
        </authorList>
    </citation>
    <scope>NUCLEOTIDE SEQUENCE [LARGE SCALE GENOMIC DNA]</scope>
    <source>
        <strain evidence="16 17">ASO4-2</strain>
    </source>
</reference>
<dbReference type="SUPFAM" id="SSF55785">
    <property type="entry name" value="PYP-like sensor domain (PAS domain)"/>
    <property type="match status" value="5"/>
</dbReference>
<dbReference type="EMBL" id="FMXO01000012">
    <property type="protein sequence ID" value="SDB44480.1"/>
    <property type="molecule type" value="Genomic_DNA"/>
</dbReference>
<accession>A0A1G6DH68</accession>
<dbReference type="SMART" id="SM00448">
    <property type="entry name" value="REC"/>
    <property type="match status" value="1"/>
</dbReference>
<dbReference type="SUPFAM" id="SSF47384">
    <property type="entry name" value="Homodimeric domain of signal transducing histidine kinase"/>
    <property type="match status" value="1"/>
</dbReference>
<dbReference type="Pfam" id="PF13426">
    <property type="entry name" value="PAS_9"/>
    <property type="match status" value="2"/>
</dbReference>
<dbReference type="PANTHER" id="PTHR45339">
    <property type="entry name" value="HYBRID SIGNAL TRANSDUCTION HISTIDINE KINASE J"/>
    <property type="match status" value="1"/>
</dbReference>
<sequence>MAQKQAPEAPPAQAGFPNAHDILDHAPIGIFKTTPEGRFLYANQALADMYGYAAPRDLMASIQDIGTELFADPRDGPAVIGLLATDGMVKDYECEQVRKDGSGFWASGSIRTVHAEDGKVSHYQGFVTDITERKQSEMALRLSEIQFRNAFEHSAIGIALVSPEGQWIKVNPRISALFGYTDDELMLKTFQDITHPEDLETDMEFVQRMLAGKIETYQMEKRYFHKNGSIVWGLLAVSLVWDDQGAPLHFISQIEDITERKRAEEALREQEIILKDILESTLSGYWDWNLLKNTEYLSPAFKRMFGYEDHELESSPEAWQKIIFPEDLPSVLEVFDRHVKSRGREPFYNEVRYKHKDGSTAWVICAGRVIEWTADGLPVRMVGCHIDITGKKLAEDALRNKTQLLQNIINTSSDLISVTDMEGNYKFTGPSHSILGYDLDSLVGKNFMEYVHPNDYQRVATAFVEFVTKSEDGVKVEYRYCQNDGEYLWLETIGKFIFDEQGNHKEILFSSRDVTQRKRADESLKIEKKRLIMLLESFPGFIYLQSSDYSVRYANKYFIDHFGEIEGKPCHEVLRGRNDPCEECKTFKVFETDTPQVWEWSQAPEDKIFAIYDYPFIDSDGEKLVLEIGIDITDRKRAEEALLVAKEQAEAANKSKSEFLANMSHEIRTPLNGIMGMMQLLDTTALDEEQRQYVQLTTTSAERLTMLLSDILDLSKVEVGKMELLESEFSMTELQDSILDLFTVTARNKGMTLECSIDPAIPEQLIGDEARLRQVLFNIVGNSLKYSDSGKVNVRMTPIRSWKDGAFRVLFSVSDTGIGIPDDRINNLFKAFVQVDGSYTRKYQGAGLGLAIVKRLVDLMEGRICIESLEGQGTTIHIALYFKLPVGVDSSRAIEALPPPPTSSLRILLVEDDPSNSFPAMKLLQKAGHRGTLAENGRQALDLLAQQDFDLVLMDIQMPVMNGVEATKAIRSSTDLGPNKDIPIIALTAYAMLGDKEKFLEAGMDDYLSKPVSMEDLERVLEINFSKKTSLIIAK</sequence>
<feature type="domain" description="PAS" evidence="14">
    <location>
        <begin position="143"/>
        <end position="213"/>
    </location>
</feature>
<evidence type="ECO:0000259" key="14">
    <source>
        <dbReference type="PROSITE" id="PS50112"/>
    </source>
</evidence>
<dbReference type="CDD" id="cd00082">
    <property type="entry name" value="HisKA"/>
    <property type="match status" value="1"/>
</dbReference>
<dbReference type="Pfam" id="PF08447">
    <property type="entry name" value="PAS_3"/>
    <property type="match status" value="3"/>
</dbReference>
<dbReference type="Gene3D" id="3.30.565.10">
    <property type="entry name" value="Histidine kinase-like ATPase, C-terminal domain"/>
    <property type="match status" value="1"/>
</dbReference>
<dbReference type="PROSITE" id="PS50113">
    <property type="entry name" value="PAC"/>
    <property type="match status" value="4"/>
</dbReference>
<proteinExistence type="predicted"/>
<feature type="domain" description="PAS" evidence="14">
    <location>
        <begin position="433"/>
        <end position="471"/>
    </location>
</feature>
<dbReference type="PRINTS" id="PR00344">
    <property type="entry name" value="BCTRLSENSOR"/>
</dbReference>
<evidence type="ECO:0000256" key="7">
    <source>
        <dbReference type="ARBA" id="ARBA00022840"/>
    </source>
</evidence>
<dbReference type="SMART" id="SM00086">
    <property type="entry name" value="PAC"/>
    <property type="match status" value="4"/>
</dbReference>
<feature type="domain" description="PAS" evidence="14">
    <location>
        <begin position="270"/>
        <end position="342"/>
    </location>
</feature>
<keyword evidence="8" id="KW-0902">Two-component regulatory system</keyword>
<keyword evidence="6" id="KW-0418">Kinase</keyword>
<gene>
    <name evidence="16" type="ORF">SAMN05660653_02133</name>
</gene>
<feature type="domain" description="Histidine kinase" evidence="12">
    <location>
        <begin position="662"/>
        <end position="884"/>
    </location>
</feature>
<dbReference type="GO" id="GO:0000155">
    <property type="term" value="F:phosphorelay sensor kinase activity"/>
    <property type="evidence" value="ECO:0007669"/>
    <property type="project" value="InterPro"/>
</dbReference>
<evidence type="ECO:0000256" key="4">
    <source>
        <dbReference type="ARBA" id="ARBA00022679"/>
    </source>
</evidence>
<organism evidence="16 17">
    <name type="scientific">Desulfonatronum thiosulfatophilum</name>
    <dbReference type="NCBI Taxonomy" id="617002"/>
    <lineage>
        <taxon>Bacteria</taxon>
        <taxon>Pseudomonadati</taxon>
        <taxon>Thermodesulfobacteriota</taxon>
        <taxon>Desulfovibrionia</taxon>
        <taxon>Desulfovibrionales</taxon>
        <taxon>Desulfonatronaceae</taxon>
        <taxon>Desulfonatronum</taxon>
    </lineage>
</organism>
<dbReference type="InterPro" id="IPR001610">
    <property type="entry name" value="PAC"/>
</dbReference>
<feature type="domain" description="PAC" evidence="15">
    <location>
        <begin position="474"/>
        <end position="526"/>
    </location>
</feature>
<dbReference type="PANTHER" id="PTHR45339:SF3">
    <property type="entry name" value="HISTIDINE KINASE"/>
    <property type="match status" value="1"/>
</dbReference>
<dbReference type="STRING" id="617002.SAMN05660653_02133"/>
<evidence type="ECO:0000256" key="2">
    <source>
        <dbReference type="ARBA" id="ARBA00012438"/>
    </source>
</evidence>
<dbReference type="FunFam" id="3.30.565.10:FF:000010">
    <property type="entry name" value="Sensor histidine kinase RcsC"/>
    <property type="match status" value="1"/>
</dbReference>
<dbReference type="RefSeq" id="WP_161946292.1">
    <property type="nucleotide sequence ID" value="NZ_FMXO01000012.1"/>
</dbReference>
<dbReference type="AlphaFoldDB" id="A0A1G6DH68"/>
<name>A0A1G6DH68_9BACT</name>
<dbReference type="InterPro" id="IPR005467">
    <property type="entry name" value="His_kinase_dom"/>
</dbReference>
<dbReference type="InterPro" id="IPR000700">
    <property type="entry name" value="PAS-assoc_C"/>
</dbReference>
<dbReference type="InterPro" id="IPR036890">
    <property type="entry name" value="HATPase_C_sf"/>
</dbReference>
<dbReference type="InterPro" id="IPR013655">
    <property type="entry name" value="PAS_fold_3"/>
</dbReference>
<keyword evidence="5" id="KW-0547">Nucleotide-binding</keyword>
<dbReference type="Gene3D" id="3.30.450.20">
    <property type="entry name" value="PAS domain"/>
    <property type="match status" value="5"/>
</dbReference>
<dbReference type="SUPFAM" id="SSF52172">
    <property type="entry name" value="CheY-like"/>
    <property type="match status" value="1"/>
</dbReference>
<dbReference type="Pfam" id="PF00512">
    <property type="entry name" value="HisKA"/>
    <property type="match status" value="1"/>
</dbReference>
<feature type="domain" description="PAC" evidence="15">
    <location>
        <begin position="217"/>
        <end position="269"/>
    </location>
</feature>
<dbReference type="InterPro" id="IPR035965">
    <property type="entry name" value="PAS-like_dom_sf"/>
</dbReference>
<evidence type="ECO:0000256" key="11">
    <source>
        <dbReference type="PROSITE-ProRule" id="PRU00169"/>
    </source>
</evidence>
<dbReference type="NCBIfam" id="TIGR00229">
    <property type="entry name" value="sensory_box"/>
    <property type="match status" value="4"/>
</dbReference>
<feature type="domain" description="PAC" evidence="15">
    <location>
        <begin position="90"/>
        <end position="142"/>
    </location>
</feature>
<dbReference type="EC" id="2.7.13.3" evidence="2"/>
<evidence type="ECO:0000256" key="5">
    <source>
        <dbReference type="ARBA" id="ARBA00022741"/>
    </source>
</evidence>
<dbReference type="Gene3D" id="3.40.50.2300">
    <property type="match status" value="1"/>
</dbReference>
<feature type="modified residue" description="4-aspartylphosphate" evidence="11">
    <location>
        <position position="955"/>
    </location>
</feature>
<dbReference type="OrthoDB" id="9797097at2"/>
<comment type="catalytic activity">
    <reaction evidence="1">
        <text>ATP + protein L-histidine = ADP + protein N-phospho-L-histidine.</text>
        <dbReference type="EC" id="2.7.13.3"/>
    </reaction>
</comment>
<dbReference type="SMART" id="SM00091">
    <property type="entry name" value="PAS"/>
    <property type="match status" value="5"/>
</dbReference>
<dbReference type="InterPro" id="IPR036097">
    <property type="entry name" value="HisK_dim/P_sf"/>
</dbReference>
<evidence type="ECO:0000256" key="10">
    <source>
        <dbReference type="ARBA" id="ARBA00068150"/>
    </source>
</evidence>
<keyword evidence="7" id="KW-0067">ATP-binding</keyword>
<dbReference type="InterPro" id="IPR003661">
    <property type="entry name" value="HisK_dim/P_dom"/>
</dbReference>
<dbReference type="InterPro" id="IPR003594">
    <property type="entry name" value="HATPase_dom"/>
</dbReference>
<evidence type="ECO:0000313" key="17">
    <source>
        <dbReference type="Proteomes" id="UP000198771"/>
    </source>
</evidence>
<dbReference type="InterPro" id="IPR004358">
    <property type="entry name" value="Sig_transdc_His_kin-like_C"/>
</dbReference>
<dbReference type="InterPro" id="IPR000014">
    <property type="entry name" value="PAS"/>
</dbReference>
<dbReference type="InterPro" id="IPR011006">
    <property type="entry name" value="CheY-like_superfamily"/>
</dbReference>
<dbReference type="SMART" id="SM00387">
    <property type="entry name" value="HATPase_c"/>
    <property type="match status" value="1"/>
</dbReference>
<evidence type="ECO:0000259" key="13">
    <source>
        <dbReference type="PROSITE" id="PS50110"/>
    </source>
</evidence>
<keyword evidence="4" id="KW-0808">Transferase</keyword>
<dbReference type="Pfam" id="PF00072">
    <property type="entry name" value="Response_reg"/>
    <property type="match status" value="1"/>
</dbReference>
<feature type="domain" description="PAC" evidence="15">
    <location>
        <begin position="347"/>
        <end position="400"/>
    </location>
</feature>
<dbReference type="Gene3D" id="1.10.287.130">
    <property type="match status" value="1"/>
</dbReference>
<keyword evidence="3 11" id="KW-0597">Phosphoprotein</keyword>
<dbReference type="InterPro" id="IPR001789">
    <property type="entry name" value="Sig_transdc_resp-reg_receiver"/>
</dbReference>
<evidence type="ECO:0000259" key="15">
    <source>
        <dbReference type="PROSITE" id="PS50113"/>
    </source>
</evidence>
<dbReference type="Pfam" id="PF02518">
    <property type="entry name" value="HATPase_c"/>
    <property type="match status" value="1"/>
</dbReference>